<protein>
    <recommendedName>
        <fullName evidence="3 12">Thymidylate kinase</fullName>
        <ecNumber evidence="2 12">2.7.4.9</ecNumber>
    </recommendedName>
    <alternativeName>
        <fullName evidence="9 12">dTMP kinase</fullName>
    </alternativeName>
</protein>
<keyword evidence="4 12" id="KW-0808">Transferase</keyword>
<evidence type="ECO:0000256" key="6">
    <source>
        <dbReference type="ARBA" id="ARBA00022741"/>
    </source>
</evidence>
<evidence type="ECO:0000256" key="7">
    <source>
        <dbReference type="ARBA" id="ARBA00022777"/>
    </source>
</evidence>
<dbReference type="InterPro" id="IPR018094">
    <property type="entry name" value="Thymidylate_kinase"/>
</dbReference>
<dbReference type="GO" id="GO:0006235">
    <property type="term" value="P:dTTP biosynthetic process"/>
    <property type="evidence" value="ECO:0007669"/>
    <property type="project" value="UniProtKB-UniRule"/>
</dbReference>
<dbReference type="EnsemblBacteria" id="ABF42228">
    <property type="protein sequence ID" value="ABF42228"/>
    <property type="gene ID" value="Acid345_3227"/>
</dbReference>
<evidence type="ECO:0000256" key="1">
    <source>
        <dbReference type="ARBA" id="ARBA00009776"/>
    </source>
</evidence>
<comment type="catalytic activity">
    <reaction evidence="10 12">
        <text>dTMP + ATP = dTDP + ADP</text>
        <dbReference type="Rhea" id="RHEA:13517"/>
        <dbReference type="ChEBI" id="CHEBI:30616"/>
        <dbReference type="ChEBI" id="CHEBI:58369"/>
        <dbReference type="ChEBI" id="CHEBI:63528"/>
        <dbReference type="ChEBI" id="CHEBI:456216"/>
        <dbReference type="EC" id="2.7.4.9"/>
    </reaction>
</comment>
<dbReference type="InterPro" id="IPR018095">
    <property type="entry name" value="Thymidylate_kin_CS"/>
</dbReference>
<organism evidence="14 15">
    <name type="scientific">Koribacter versatilis (strain Ellin345)</name>
    <dbReference type="NCBI Taxonomy" id="204669"/>
    <lineage>
        <taxon>Bacteria</taxon>
        <taxon>Pseudomonadati</taxon>
        <taxon>Acidobacteriota</taxon>
        <taxon>Terriglobia</taxon>
        <taxon>Terriglobales</taxon>
        <taxon>Candidatus Korobacteraceae</taxon>
        <taxon>Candidatus Korobacter</taxon>
    </lineage>
</organism>
<evidence type="ECO:0000313" key="14">
    <source>
        <dbReference type="EMBL" id="ABF42228.1"/>
    </source>
</evidence>
<evidence type="ECO:0000256" key="10">
    <source>
        <dbReference type="ARBA" id="ARBA00048743"/>
    </source>
</evidence>
<dbReference type="KEGG" id="aba:Acid345_3227"/>
<dbReference type="GO" id="GO:0004798">
    <property type="term" value="F:dTMP kinase activity"/>
    <property type="evidence" value="ECO:0007669"/>
    <property type="project" value="UniProtKB-UniRule"/>
</dbReference>
<dbReference type="EC" id="2.7.4.9" evidence="2 12"/>
<evidence type="ECO:0000256" key="11">
    <source>
        <dbReference type="ARBA" id="ARBA00057735"/>
    </source>
</evidence>
<dbReference type="STRING" id="204669.Acid345_3227"/>
<gene>
    <name evidence="12" type="primary">tmk</name>
    <name evidence="14" type="ordered locus">Acid345_3227</name>
</gene>
<evidence type="ECO:0000256" key="2">
    <source>
        <dbReference type="ARBA" id="ARBA00012980"/>
    </source>
</evidence>
<feature type="domain" description="Thymidylate kinase-like" evidence="13">
    <location>
        <begin position="11"/>
        <end position="208"/>
    </location>
</feature>
<dbReference type="PROSITE" id="PS01331">
    <property type="entry name" value="THYMIDYLATE_KINASE"/>
    <property type="match status" value="1"/>
</dbReference>
<comment type="similarity">
    <text evidence="1 12">Belongs to the thymidylate kinase family.</text>
</comment>
<evidence type="ECO:0000259" key="13">
    <source>
        <dbReference type="Pfam" id="PF02223"/>
    </source>
</evidence>
<evidence type="ECO:0000256" key="5">
    <source>
        <dbReference type="ARBA" id="ARBA00022727"/>
    </source>
</evidence>
<dbReference type="PANTHER" id="PTHR10344">
    <property type="entry name" value="THYMIDYLATE KINASE"/>
    <property type="match status" value="1"/>
</dbReference>
<dbReference type="HAMAP" id="MF_00165">
    <property type="entry name" value="Thymidylate_kinase"/>
    <property type="match status" value="1"/>
</dbReference>
<dbReference type="AlphaFoldDB" id="Q1ILM2"/>
<dbReference type="EMBL" id="CP000360">
    <property type="protein sequence ID" value="ABF42228.1"/>
    <property type="molecule type" value="Genomic_DNA"/>
</dbReference>
<reference evidence="14 15" key="1">
    <citation type="journal article" date="2009" name="Appl. Environ. Microbiol.">
        <title>Three genomes from the phylum Acidobacteria provide insight into the lifestyles of these microorganisms in soils.</title>
        <authorList>
            <person name="Ward N.L."/>
            <person name="Challacombe J.F."/>
            <person name="Janssen P.H."/>
            <person name="Henrissat B."/>
            <person name="Coutinho P.M."/>
            <person name="Wu M."/>
            <person name="Xie G."/>
            <person name="Haft D.H."/>
            <person name="Sait M."/>
            <person name="Badger J."/>
            <person name="Barabote R.D."/>
            <person name="Bradley B."/>
            <person name="Brettin T.S."/>
            <person name="Brinkac L.M."/>
            <person name="Bruce D."/>
            <person name="Creasy T."/>
            <person name="Daugherty S.C."/>
            <person name="Davidsen T.M."/>
            <person name="DeBoy R.T."/>
            <person name="Detter J.C."/>
            <person name="Dodson R.J."/>
            <person name="Durkin A.S."/>
            <person name="Ganapathy A."/>
            <person name="Gwinn-Giglio M."/>
            <person name="Han C.S."/>
            <person name="Khouri H."/>
            <person name="Kiss H."/>
            <person name="Kothari S.P."/>
            <person name="Madupu R."/>
            <person name="Nelson K.E."/>
            <person name="Nelson W.C."/>
            <person name="Paulsen I."/>
            <person name="Penn K."/>
            <person name="Ren Q."/>
            <person name="Rosovitz M.J."/>
            <person name="Selengut J.D."/>
            <person name="Shrivastava S."/>
            <person name="Sullivan S.A."/>
            <person name="Tapia R."/>
            <person name="Thompson L.S."/>
            <person name="Watkins K.L."/>
            <person name="Yang Q."/>
            <person name="Yu C."/>
            <person name="Zafar N."/>
            <person name="Zhou L."/>
            <person name="Kuske C.R."/>
        </authorList>
    </citation>
    <scope>NUCLEOTIDE SEQUENCE [LARGE SCALE GENOMIC DNA]</scope>
    <source>
        <strain evidence="14 15">Ellin345</strain>
    </source>
</reference>
<dbReference type="SUPFAM" id="SSF52540">
    <property type="entry name" value="P-loop containing nucleoside triphosphate hydrolases"/>
    <property type="match status" value="1"/>
</dbReference>
<dbReference type="GO" id="GO:0006227">
    <property type="term" value="P:dUDP biosynthetic process"/>
    <property type="evidence" value="ECO:0007669"/>
    <property type="project" value="TreeGrafter"/>
</dbReference>
<feature type="binding site" evidence="12">
    <location>
        <begin position="13"/>
        <end position="20"/>
    </location>
    <ligand>
        <name>ATP</name>
        <dbReference type="ChEBI" id="CHEBI:30616"/>
    </ligand>
</feature>
<evidence type="ECO:0000313" key="15">
    <source>
        <dbReference type="Proteomes" id="UP000002432"/>
    </source>
</evidence>
<dbReference type="InterPro" id="IPR027417">
    <property type="entry name" value="P-loop_NTPase"/>
</dbReference>
<dbReference type="CDD" id="cd01672">
    <property type="entry name" value="TMPK"/>
    <property type="match status" value="1"/>
</dbReference>
<dbReference type="OrthoDB" id="9774907at2"/>
<dbReference type="eggNOG" id="COG0125">
    <property type="taxonomic scope" value="Bacteria"/>
</dbReference>
<dbReference type="Pfam" id="PF02223">
    <property type="entry name" value="Thymidylate_kin"/>
    <property type="match status" value="1"/>
</dbReference>
<dbReference type="RefSeq" id="WP_011524027.1">
    <property type="nucleotide sequence ID" value="NC_008009.1"/>
</dbReference>
<dbReference type="Gene3D" id="3.40.50.300">
    <property type="entry name" value="P-loop containing nucleotide triphosphate hydrolases"/>
    <property type="match status" value="1"/>
</dbReference>
<accession>Q1ILM2</accession>
<evidence type="ECO:0000256" key="4">
    <source>
        <dbReference type="ARBA" id="ARBA00022679"/>
    </source>
</evidence>
<evidence type="ECO:0000256" key="8">
    <source>
        <dbReference type="ARBA" id="ARBA00022840"/>
    </source>
</evidence>
<dbReference type="Proteomes" id="UP000002432">
    <property type="component" value="Chromosome"/>
</dbReference>
<comment type="function">
    <text evidence="11 12">Phosphorylation of dTMP to form dTDP in both de novo and salvage pathways of dTTP synthesis.</text>
</comment>
<keyword evidence="5 12" id="KW-0545">Nucleotide biosynthesis</keyword>
<dbReference type="HOGENOM" id="CLU_049131_0_2_0"/>
<keyword evidence="7 12" id="KW-0418">Kinase</keyword>
<dbReference type="GO" id="GO:0005829">
    <property type="term" value="C:cytosol"/>
    <property type="evidence" value="ECO:0007669"/>
    <property type="project" value="TreeGrafter"/>
</dbReference>
<dbReference type="InterPro" id="IPR039430">
    <property type="entry name" value="Thymidylate_kin-like_dom"/>
</dbReference>
<sequence length="217" mass="24557">MVSARGKFLTFEGLDGCGKSTQMEMLAEVLRRDGIDVVTTREPGGTPTGEKIRSVILDSKTRFLHPMAELALMFAARAQHIAEIVQPSLEAGRWVLCDRFTDSSEAYQGGGRQMGSQLILDMHKIVCGDLWPEMTILMDSDPEASVARARRRNRANATDGVDENRFEREKIEFFQRVRDAYNAIADREPQRVYKVDARRSKDVTHPEIVRAVRERMG</sequence>
<evidence type="ECO:0000256" key="3">
    <source>
        <dbReference type="ARBA" id="ARBA00017144"/>
    </source>
</evidence>
<keyword evidence="6 12" id="KW-0547">Nucleotide-binding</keyword>
<dbReference type="PANTHER" id="PTHR10344:SF4">
    <property type="entry name" value="UMP-CMP KINASE 2, MITOCHONDRIAL"/>
    <property type="match status" value="1"/>
</dbReference>
<dbReference type="FunFam" id="3.40.50.300:FF:000225">
    <property type="entry name" value="Thymidylate kinase"/>
    <property type="match status" value="1"/>
</dbReference>
<name>Q1ILM2_KORVE</name>
<keyword evidence="8 12" id="KW-0067">ATP-binding</keyword>
<proteinExistence type="inferred from homology"/>
<dbReference type="GO" id="GO:0005524">
    <property type="term" value="F:ATP binding"/>
    <property type="evidence" value="ECO:0007669"/>
    <property type="project" value="UniProtKB-UniRule"/>
</dbReference>
<dbReference type="GO" id="GO:0006233">
    <property type="term" value="P:dTDP biosynthetic process"/>
    <property type="evidence" value="ECO:0007669"/>
    <property type="project" value="InterPro"/>
</dbReference>
<evidence type="ECO:0000256" key="12">
    <source>
        <dbReference type="HAMAP-Rule" id="MF_00165"/>
    </source>
</evidence>
<evidence type="ECO:0000256" key="9">
    <source>
        <dbReference type="ARBA" id="ARBA00029962"/>
    </source>
</evidence>
<keyword evidence="15" id="KW-1185">Reference proteome</keyword>
<dbReference type="NCBIfam" id="TIGR00041">
    <property type="entry name" value="DTMP_kinase"/>
    <property type="match status" value="1"/>
</dbReference>